<dbReference type="RefSeq" id="XP_030371466.1">
    <property type="nucleotide sequence ID" value="XM_030515606.1"/>
</dbReference>
<dbReference type="FunFam" id="1.10.238.20:FF:000001">
    <property type="entry name" value="General odorant-binding protein lush"/>
    <property type="match status" value="1"/>
</dbReference>
<accession>A0A6J2T853</accession>
<dbReference type="PANTHER" id="PTHR11857:SF45">
    <property type="entry name" value="GENERAL ODORANT-BINDING PROTEIN 83A-RELATED"/>
    <property type="match status" value="1"/>
</dbReference>
<evidence type="ECO:0000256" key="3">
    <source>
        <dbReference type="ARBA" id="ARBA00022525"/>
    </source>
</evidence>
<dbReference type="Pfam" id="PF01395">
    <property type="entry name" value="PBP_GOBP"/>
    <property type="match status" value="1"/>
</dbReference>
<comment type="similarity">
    <text evidence="2">Belongs to the PBP/GOBP family.</text>
</comment>
<feature type="chain" id="PRO_5044642642" evidence="5">
    <location>
        <begin position="42"/>
        <end position="162"/>
    </location>
</feature>
<evidence type="ECO:0000313" key="8">
    <source>
        <dbReference type="RefSeq" id="XP_030371466.1"/>
    </source>
</evidence>
<reference evidence="7 8" key="1">
    <citation type="submission" date="2025-04" db="UniProtKB">
        <authorList>
            <consortium name="RefSeq"/>
        </authorList>
    </citation>
    <scope>IDENTIFICATION</scope>
    <source>
        <strain evidence="7 8">11010-0011.00</strain>
        <tissue evidence="7 8">Whole body</tissue>
    </source>
</reference>
<organism evidence="6 7">
    <name type="scientific">Drosophila lebanonensis</name>
    <name type="common">Fruit fly</name>
    <name type="synonym">Scaptodrosophila lebanonensis</name>
    <dbReference type="NCBI Taxonomy" id="7225"/>
    <lineage>
        <taxon>Eukaryota</taxon>
        <taxon>Metazoa</taxon>
        <taxon>Ecdysozoa</taxon>
        <taxon>Arthropoda</taxon>
        <taxon>Hexapoda</taxon>
        <taxon>Insecta</taxon>
        <taxon>Pterygota</taxon>
        <taxon>Neoptera</taxon>
        <taxon>Endopterygota</taxon>
        <taxon>Diptera</taxon>
        <taxon>Brachycera</taxon>
        <taxon>Muscomorpha</taxon>
        <taxon>Ephydroidea</taxon>
        <taxon>Drosophilidae</taxon>
        <taxon>Scaptodrosophila</taxon>
    </lineage>
</organism>
<dbReference type="OrthoDB" id="7881430at2759"/>
<evidence type="ECO:0000256" key="4">
    <source>
        <dbReference type="ARBA" id="ARBA00022729"/>
    </source>
</evidence>
<evidence type="ECO:0000256" key="5">
    <source>
        <dbReference type="SAM" id="SignalP"/>
    </source>
</evidence>
<dbReference type="RefSeq" id="XP_030371465.1">
    <property type="nucleotide sequence ID" value="XM_030515605.1"/>
</dbReference>
<dbReference type="SUPFAM" id="SSF47565">
    <property type="entry name" value="Insect pheromone/odorant-binding proteins"/>
    <property type="match status" value="1"/>
</dbReference>
<gene>
    <name evidence="7 8" type="primary">LOC115621817</name>
</gene>
<dbReference type="Gene3D" id="1.10.238.20">
    <property type="entry name" value="Pheromone/general odorant binding protein domain"/>
    <property type="match status" value="1"/>
</dbReference>
<feature type="signal peptide" evidence="5">
    <location>
        <begin position="1"/>
        <end position="41"/>
    </location>
</feature>
<protein>
    <submittedName>
        <fullName evidence="7 8">General odorant-binding protein 83a-like isoform X1</fullName>
    </submittedName>
</protein>
<dbReference type="GO" id="GO:0005615">
    <property type="term" value="C:extracellular space"/>
    <property type="evidence" value="ECO:0007669"/>
    <property type="project" value="TreeGrafter"/>
</dbReference>
<evidence type="ECO:0000313" key="7">
    <source>
        <dbReference type="RefSeq" id="XP_030371465.1"/>
    </source>
</evidence>
<keyword evidence="3" id="KW-0964">Secreted</keyword>
<dbReference type="PANTHER" id="PTHR11857">
    <property type="entry name" value="ODORANT BINDING PROTEIN-RELATED"/>
    <property type="match status" value="1"/>
</dbReference>
<dbReference type="AlphaFoldDB" id="A0A6J2T853"/>
<evidence type="ECO:0000313" key="6">
    <source>
        <dbReference type="Proteomes" id="UP000504634"/>
    </source>
</evidence>
<dbReference type="SMART" id="SM00708">
    <property type="entry name" value="PhBP"/>
    <property type="match status" value="1"/>
</dbReference>
<dbReference type="GO" id="GO:0005549">
    <property type="term" value="F:odorant binding"/>
    <property type="evidence" value="ECO:0007669"/>
    <property type="project" value="InterPro"/>
</dbReference>
<evidence type="ECO:0000256" key="2">
    <source>
        <dbReference type="ARBA" id="ARBA00008098"/>
    </source>
</evidence>
<dbReference type="Proteomes" id="UP000504634">
    <property type="component" value="Unplaced"/>
</dbReference>
<keyword evidence="4 5" id="KW-0732">Signal</keyword>
<keyword evidence="6" id="KW-1185">Reference proteome</keyword>
<dbReference type="InterPro" id="IPR006170">
    <property type="entry name" value="PBP/GOBP"/>
</dbReference>
<evidence type="ECO:0000256" key="1">
    <source>
        <dbReference type="ARBA" id="ARBA00004613"/>
    </source>
</evidence>
<dbReference type="GO" id="GO:0007608">
    <property type="term" value="P:sensory perception of smell"/>
    <property type="evidence" value="ECO:0007669"/>
    <property type="project" value="TreeGrafter"/>
</dbReference>
<dbReference type="InterPro" id="IPR036728">
    <property type="entry name" value="PBP_GOBP_sf"/>
</dbReference>
<sequence>MALNGFCRRRRCCCRRRSAAIAACLLIALSVFSDAPLPAEAQRPENWPPPALLKMAKPFHDTCVAQTGVDEAHIKEFSDGQIHDDEKLKCYMNCLFHEIDVVDDNGDVHFEKLFYTVPMTIRDKLIEMSKGCMHPEGDTLCHKAWWFHQCWKKADPAHYFLP</sequence>
<dbReference type="CDD" id="cd23992">
    <property type="entry name" value="PBP_GOBP"/>
    <property type="match status" value="1"/>
</dbReference>
<dbReference type="PRINTS" id="PR00485">
    <property type="entry name" value="MEALWORMBTLB"/>
</dbReference>
<name>A0A6J2T853_DROLE</name>
<comment type="subcellular location">
    <subcellularLocation>
        <location evidence="1">Secreted</location>
    </subcellularLocation>
</comment>
<dbReference type="GeneID" id="115621817"/>
<proteinExistence type="inferred from homology"/>